<dbReference type="Pfam" id="PF20398">
    <property type="entry name" value="DUF6691"/>
    <property type="match status" value="1"/>
</dbReference>
<feature type="transmembrane region" description="Helical" evidence="1">
    <location>
        <begin position="82"/>
        <end position="100"/>
    </location>
</feature>
<dbReference type="AlphaFoldDB" id="A0A5B8RD09"/>
<name>A0A5B8RD09_9ZZZZ</name>
<feature type="transmembrane region" description="Helical" evidence="1">
    <location>
        <begin position="106"/>
        <end position="130"/>
    </location>
</feature>
<accession>A0A5B8RD09</accession>
<protein>
    <recommendedName>
        <fullName evidence="3">YeeE/YedE family protein</fullName>
    </recommendedName>
</protein>
<evidence type="ECO:0000256" key="1">
    <source>
        <dbReference type="SAM" id="Phobius"/>
    </source>
</evidence>
<reference evidence="2" key="1">
    <citation type="submission" date="2019-06" db="EMBL/GenBank/DDBJ databases">
        <authorList>
            <person name="Murdoch R.W."/>
            <person name="Fathepure B."/>
        </authorList>
    </citation>
    <scope>NUCLEOTIDE SEQUENCE</scope>
</reference>
<organism evidence="2">
    <name type="scientific">uncultured organism</name>
    <dbReference type="NCBI Taxonomy" id="155900"/>
    <lineage>
        <taxon>unclassified sequences</taxon>
        <taxon>environmental samples</taxon>
    </lineage>
</organism>
<dbReference type="InterPro" id="IPR046513">
    <property type="entry name" value="DUF6691"/>
</dbReference>
<keyword evidence="1" id="KW-1133">Transmembrane helix</keyword>
<keyword evidence="1" id="KW-0812">Transmembrane</keyword>
<keyword evidence="1" id="KW-0472">Membrane</keyword>
<dbReference type="EMBL" id="MN079112">
    <property type="protein sequence ID" value="QEA05828.1"/>
    <property type="molecule type" value="Genomic_DNA"/>
</dbReference>
<sequence length="136" mass="14232">MIHLVSIVAGLLFGAGLALAQMTDPARVLGFLDLTGRWDPTLVFVLAGAVATTLISFRFVLRRPRPVFAPAFQLPTRRDIDARLIGGAVVFGVGWGVAGFCPGPGIAALALGSVVPLTFVVGLAGGMILYRFTARP</sequence>
<evidence type="ECO:0000313" key="2">
    <source>
        <dbReference type="EMBL" id="QEA05828.1"/>
    </source>
</evidence>
<feature type="transmembrane region" description="Helical" evidence="1">
    <location>
        <begin position="44"/>
        <end position="61"/>
    </location>
</feature>
<gene>
    <name evidence="2" type="ORF">KBTEX_02154</name>
</gene>
<evidence type="ECO:0008006" key="3">
    <source>
        <dbReference type="Google" id="ProtNLM"/>
    </source>
</evidence>
<proteinExistence type="predicted"/>